<gene>
    <name evidence="1" type="ORF">Mterra_03832</name>
</gene>
<comment type="caution">
    <text evidence="1">The sequence shown here is derived from an EMBL/GenBank/DDBJ whole genome shotgun (WGS) entry which is preliminary data.</text>
</comment>
<dbReference type="RefSeq" id="WP_119316676.1">
    <property type="nucleotide sequence ID" value="NZ_QXDL01000305.1"/>
</dbReference>
<protein>
    <submittedName>
        <fullName evidence="1">Uncharacterized protein</fullName>
    </submittedName>
</protein>
<dbReference type="AlphaFoldDB" id="A0A399DXD0"/>
<dbReference type="OrthoDB" id="9861889at2"/>
<name>A0A399DXD0_9DEIN</name>
<sequence length="245" mass="26438">MSELYKLIYGLLDSVLVGEYGVLTRTRGMVALLSEDLPDGAGWVDGLSDAEVQELWQLLRQWEGLRAFVAARDAFLAAGIEPEGRRVLAWGLRREGTLRLEAFDCYHRGARLELGEGGQAANYALAVIEEMMRAGVCPRLSAPLHFGWEDEAAEILRRCAQEAEEAGLTFPSGQIEGLLELLEGPGAPAPRRPGPRGFGFARGEGVLLWLVVGRGEGPRAGGFAVVAFGVQRPGGAVRIERGVQA</sequence>
<dbReference type="EMBL" id="QXDL01000305">
    <property type="protein sequence ID" value="RIH76855.1"/>
    <property type="molecule type" value="Genomic_DNA"/>
</dbReference>
<reference evidence="1 2" key="1">
    <citation type="submission" date="2018-08" db="EMBL/GenBank/DDBJ databases">
        <title>Meiothermus terrae DSM 26712 genome sequencing project.</title>
        <authorList>
            <person name="Da Costa M.S."/>
            <person name="Albuquerque L."/>
            <person name="Raposo P."/>
            <person name="Froufe H.J.C."/>
            <person name="Barroso C.S."/>
            <person name="Egas C."/>
        </authorList>
    </citation>
    <scope>NUCLEOTIDE SEQUENCE [LARGE SCALE GENOMIC DNA]</scope>
    <source>
        <strain evidence="1 2">DSM 26712</strain>
    </source>
</reference>
<organism evidence="1 2">
    <name type="scientific">Calidithermus terrae</name>
    <dbReference type="NCBI Taxonomy" id="1408545"/>
    <lineage>
        <taxon>Bacteria</taxon>
        <taxon>Thermotogati</taxon>
        <taxon>Deinococcota</taxon>
        <taxon>Deinococci</taxon>
        <taxon>Thermales</taxon>
        <taxon>Thermaceae</taxon>
        <taxon>Calidithermus</taxon>
    </lineage>
</organism>
<keyword evidence="2" id="KW-1185">Reference proteome</keyword>
<dbReference type="Proteomes" id="UP000265715">
    <property type="component" value="Unassembled WGS sequence"/>
</dbReference>
<accession>A0A399DXD0</accession>
<evidence type="ECO:0000313" key="1">
    <source>
        <dbReference type="EMBL" id="RIH76855.1"/>
    </source>
</evidence>
<evidence type="ECO:0000313" key="2">
    <source>
        <dbReference type="Proteomes" id="UP000265715"/>
    </source>
</evidence>
<proteinExistence type="predicted"/>